<reference evidence="3" key="1">
    <citation type="submission" date="2016-06" db="EMBL/GenBank/DDBJ databases">
        <title>Parallel loss of symbiosis genes in relatives of nitrogen-fixing non-legume Parasponia.</title>
        <authorList>
            <person name="Van Velzen R."/>
            <person name="Holmer R."/>
            <person name="Bu F."/>
            <person name="Rutten L."/>
            <person name="Van Zeijl A."/>
            <person name="Liu W."/>
            <person name="Santuari L."/>
            <person name="Cao Q."/>
            <person name="Sharma T."/>
            <person name="Shen D."/>
            <person name="Roswanjaya Y."/>
            <person name="Wardhani T."/>
            <person name="Kalhor M.S."/>
            <person name="Jansen J."/>
            <person name="Van den Hoogen J."/>
            <person name="Gungor B."/>
            <person name="Hartog M."/>
            <person name="Hontelez J."/>
            <person name="Verver J."/>
            <person name="Yang W.-C."/>
            <person name="Schijlen E."/>
            <person name="Repin R."/>
            <person name="Schilthuizen M."/>
            <person name="Schranz E."/>
            <person name="Heidstra R."/>
            <person name="Miyata K."/>
            <person name="Fedorova E."/>
            <person name="Kohlen W."/>
            <person name="Bisseling T."/>
            <person name="Smit S."/>
            <person name="Geurts R."/>
        </authorList>
    </citation>
    <scope>NUCLEOTIDE SEQUENCE [LARGE SCALE GENOMIC DNA]</scope>
    <source>
        <strain evidence="3">cv. RG33-2</strain>
    </source>
</reference>
<accession>A0A2P5BWH7</accession>
<evidence type="ECO:0000256" key="1">
    <source>
        <dbReference type="SAM" id="MobiDB-lite"/>
    </source>
</evidence>
<keyword evidence="3" id="KW-1185">Reference proteome</keyword>
<organism evidence="2 3">
    <name type="scientific">Trema orientale</name>
    <name type="common">Charcoal tree</name>
    <name type="synonym">Celtis orientalis</name>
    <dbReference type="NCBI Taxonomy" id="63057"/>
    <lineage>
        <taxon>Eukaryota</taxon>
        <taxon>Viridiplantae</taxon>
        <taxon>Streptophyta</taxon>
        <taxon>Embryophyta</taxon>
        <taxon>Tracheophyta</taxon>
        <taxon>Spermatophyta</taxon>
        <taxon>Magnoliopsida</taxon>
        <taxon>eudicotyledons</taxon>
        <taxon>Gunneridae</taxon>
        <taxon>Pentapetalae</taxon>
        <taxon>rosids</taxon>
        <taxon>fabids</taxon>
        <taxon>Rosales</taxon>
        <taxon>Cannabaceae</taxon>
        <taxon>Trema</taxon>
    </lineage>
</organism>
<evidence type="ECO:0000313" key="2">
    <source>
        <dbReference type="EMBL" id="PON53152.1"/>
    </source>
</evidence>
<name>A0A2P5BWH7_TREOI</name>
<dbReference type="AlphaFoldDB" id="A0A2P5BWH7"/>
<gene>
    <name evidence="2" type="ORF">TorRG33x02_306320</name>
</gene>
<feature type="region of interest" description="Disordered" evidence="1">
    <location>
        <begin position="34"/>
        <end position="53"/>
    </location>
</feature>
<dbReference type="InParanoid" id="A0A2P5BWH7"/>
<evidence type="ECO:0000313" key="3">
    <source>
        <dbReference type="Proteomes" id="UP000237000"/>
    </source>
</evidence>
<proteinExistence type="predicted"/>
<dbReference type="EMBL" id="JXTC01000449">
    <property type="protein sequence ID" value="PON53152.1"/>
    <property type="molecule type" value="Genomic_DNA"/>
</dbReference>
<protein>
    <submittedName>
        <fullName evidence="2">Uncharacterized protein</fullName>
    </submittedName>
</protein>
<sequence length="53" mass="5954">MRVFPFYLILFASCQAIQLIPYVSYLLHELFSRGSGSRTLASHTSGSTRSLMV</sequence>
<dbReference type="Proteomes" id="UP000237000">
    <property type="component" value="Unassembled WGS sequence"/>
</dbReference>
<comment type="caution">
    <text evidence="2">The sequence shown here is derived from an EMBL/GenBank/DDBJ whole genome shotgun (WGS) entry which is preliminary data.</text>
</comment>
<dbReference type="OrthoDB" id="10471795at2759"/>